<dbReference type="InterPro" id="IPR039556">
    <property type="entry name" value="ICL/PEPM"/>
</dbReference>
<keyword evidence="3" id="KW-0479">Metal-binding</keyword>
<accession>A0A2R7Y9U3</accession>
<protein>
    <recommendedName>
        <fullName evidence="6">Methylisocitrate lyase</fullName>
        <ecNumber evidence="6">4.1.3.30</ecNumber>
    </recommendedName>
</protein>
<dbReference type="GO" id="GO:0019629">
    <property type="term" value="P:propionate catabolic process, 2-methylcitrate cycle"/>
    <property type="evidence" value="ECO:0007669"/>
    <property type="project" value="InterPro"/>
</dbReference>
<comment type="function">
    <text evidence="6">Catalyzes the thermodynamically favored C-C bond cleavage of (2R,3S)-2-methylisocitrate to yield pyruvate and succinate.</text>
</comment>
<evidence type="ECO:0000256" key="3">
    <source>
        <dbReference type="ARBA" id="ARBA00022723"/>
    </source>
</evidence>
<evidence type="ECO:0000256" key="5">
    <source>
        <dbReference type="ARBA" id="ARBA00023239"/>
    </source>
</evidence>
<dbReference type="InterPro" id="IPR040442">
    <property type="entry name" value="Pyrv_kinase-like_dom_sf"/>
</dbReference>
<organism evidence="8 9">
    <name type="scientific">Candidatus Terraquivivens tikiterensis</name>
    <dbReference type="NCBI Taxonomy" id="1980982"/>
    <lineage>
        <taxon>Archaea</taxon>
        <taxon>Nitrososphaerota</taxon>
        <taxon>Candidatus Wolframiiraptoraceae</taxon>
        <taxon>Candidatus Terraquivivens</taxon>
    </lineage>
</organism>
<evidence type="ECO:0000313" key="9">
    <source>
        <dbReference type="Proteomes" id="UP000244066"/>
    </source>
</evidence>
<comment type="similarity">
    <text evidence="2 6">Belongs to the isocitrate lyase/PEP mutase superfamily. Methylisocitrate lyase family.</text>
</comment>
<sequence length="299" mass="32928">MALLRRKVSDPASALRKELSMPGIVLVPGVFNALLAMMAERMGFKAVYLSGAALTASLGLLDIGLITMEEVVRVVRYITDAVSIPVIVDIDTGYGEALNVARAVREMEKAGAAAVQLEDQVLPKKCGHLKGKSLVPPSDMAKKVRMAAEARENSDFVIIARTDAMGVTGFEDAVERARLYLEAGADVIFPEALESEEEFIEFAKRVRAPLLANMTEFGRSPLIPAKRLGEIGYKFVIYPVTLLRIMMASAREALSLIAQQGTQEALVPKMLTRKELYELIGYYEYEELDRRVSQEVEGR</sequence>
<feature type="transmembrane region" description="Helical" evidence="7">
    <location>
        <begin position="46"/>
        <end position="68"/>
    </location>
</feature>
<comment type="catalytic activity">
    <reaction evidence="6">
        <text>(2S,3R)-3-hydroxybutane-1,2,3-tricarboxylate = pyruvate + succinate</text>
        <dbReference type="Rhea" id="RHEA:16809"/>
        <dbReference type="ChEBI" id="CHEBI:15361"/>
        <dbReference type="ChEBI" id="CHEBI:30031"/>
        <dbReference type="ChEBI" id="CHEBI:57429"/>
        <dbReference type="EC" id="4.1.3.30"/>
    </reaction>
</comment>
<dbReference type="GO" id="GO:0046872">
    <property type="term" value="F:metal ion binding"/>
    <property type="evidence" value="ECO:0007669"/>
    <property type="project" value="UniProtKB-KW"/>
</dbReference>
<reference evidence="8 9" key="1">
    <citation type="submission" date="2017-04" db="EMBL/GenBank/DDBJ databases">
        <title>Draft Aigarchaeota genome from a New Zealand hot spring.</title>
        <authorList>
            <person name="Reysenbach A.-L."/>
            <person name="Donaho J.A."/>
            <person name="Gerhart J."/>
            <person name="Kelley J.F."/>
            <person name="Kouba K."/>
            <person name="Podar M."/>
            <person name="Stott M."/>
        </authorList>
    </citation>
    <scope>NUCLEOTIDE SEQUENCE [LARGE SCALE GENOMIC DNA]</scope>
    <source>
        <strain evidence="8">NZ13_MG1</strain>
    </source>
</reference>
<evidence type="ECO:0000256" key="1">
    <source>
        <dbReference type="ARBA" id="ARBA00001946"/>
    </source>
</evidence>
<evidence type="ECO:0000313" key="8">
    <source>
        <dbReference type="EMBL" id="PUA34308.1"/>
    </source>
</evidence>
<dbReference type="Gene3D" id="3.20.20.60">
    <property type="entry name" value="Phosphoenolpyruvate-binding domains"/>
    <property type="match status" value="1"/>
</dbReference>
<proteinExistence type="inferred from homology"/>
<comment type="cofactor">
    <cofactor evidence="1">
        <name>Mg(2+)</name>
        <dbReference type="ChEBI" id="CHEBI:18420"/>
    </cofactor>
</comment>
<dbReference type="AlphaFoldDB" id="A0A2R7Y9U3"/>
<dbReference type="Proteomes" id="UP000244066">
    <property type="component" value="Unassembled WGS sequence"/>
</dbReference>
<dbReference type="Pfam" id="PF13714">
    <property type="entry name" value="PEP_mutase"/>
    <property type="match status" value="1"/>
</dbReference>
<dbReference type="UniPathway" id="UPA00946"/>
<evidence type="ECO:0000256" key="7">
    <source>
        <dbReference type="SAM" id="Phobius"/>
    </source>
</evidence>
<keyword evidence="7" id="KW-1133">Transmembrane helix</keyword>
<dbReference type="PROSITE" id="PS00161">
    <property type="entry name" value="ISOCITRATE_LYASE"/>
    <property type="match status" value="1"/>
</dbReference>
<dbReference type="InterPro" id="IPR015813">
    <property type="entry name" value="Pyrv/PenolPyrv_kinase-like_dom"/>
</dbReference>
<dbReference type="InterPro" id="IPR018523">
    <property type="entry name" value="Isocitrate_lyase_ph_CS"/>
</dbReference>
<keyword evidence="5 6" id="KW-0456">Lyase</keyword>
<dbReference type="SUPFAM" id="SSF51621">
    <property type="entry name" value="Phosphoenolpyruvate/pyruvate domain"/>
    <property type="match status" value="1"/>
</dbReference>
<keyword evidence="7" id="KW-0812">Transmembrane</keyword>
<evidence type="ECO:0000256" key="4">
    <source>
        <dbReference type="ARBA" id="ARBA00022842"/>
    </source>
</evidence>
<evidence type="ECO:0000256" key="2">
    <source>
        <dbReference type="ARBA" id="ARBA00009282"/>
    </source>
</evidence>
<dbReference type="CDD" id="cd00377">
    <property type="entry name" value="ICL_PEPM"/>
    <property type="match status" value="1"/>
</dbReference>
<dbReference type="FunFam" id="3.20.20.60:FF:000009">
    <property type="entry name" value="2-methylisocitrate lyase"/>
    <property type="match status" value="1"/>
</dbReference>
<name>A0A2R7Y9U3_9ARCH</name>
<dbReference type="EMBL" id="NDWU01000001">
    <property type="protein sequence ID" value="PUA34308.1"/>
    <property type="molecule type" value="Genomic_DNA"/>
</dbReference>
<gene>
    <name evidence="8" type="ORF">B9J98_00205</name>
</gene>
<keyword evidence="7" id="KW-0472">Membrane</keyword>
<keyword evidence="4" id="KW-0460">Magnesium</keyword>
<comment type="pathway">
    <text evidence="6">Organic acid metabolism; propanoate degradation.</text>
</comment>
<dbReference type="NCBIfam" id="TIGR02317">
    <property type="entry name" value="prpB"/>
    <property type="match status" value="1"/>
</dbReference>
<evidence type="ECO:0000256" key="6">
    <source>
        <dbReference type="RuleBase" id="RU361121"/>
    </source>
</evidence>
<dbReference type="PANTHER" id="PTHR42905:SF5">
    <property type="entry name" value="CARBOXYVINYL-CARBOXYPHOSPHONATE PHOSPHORYLMUTASE, CHLOROPLASTIC"/>
    <property type="match status" value="1"/>
</dbReference>
<dbReference type="InterPro" id="IPR012695">
    <property type="entry name" value="PrpB"/>
</dbReference>
<dbReference type="GO" id="GO:0046421">
    <property type="term" value="F:methylisocitrate lyase activity"/>
    <property type="evidence" value="ECO:0007669"/>
    <property type="project" value="UniProtKB-EC"/>
</dbReference>
<comment type="caution">
    <text evidence="8">The sequence shown here is derived from an EMBL/GenBank/DDBJ whole genome shotgun (WGS) entry which is preliminary data.</text>
</comment>
<feature type="transmembrane region" description="Helical" evidence="7">
    <location>
        <begin position="20"/>
        <end position="39"/>
    </location>
</feature>
<dbReference type="EC" id="4.1.3.30" evidence="6"/>
<dbReference type="PANTHER" id="PTHR42905">
    <property type="entry name" value="PHOSPHOENOLPYRUVATE CARBOXYLASE"/>
    <property type="match status" value="1"/>
</dbReference>